<dbReference type="GO" id="GO:0005524">
    <property type="term" value="F:ATP binding"/>
    <property type="evidence" value="ECO:0007669"/>
    <property type="project" value="UniProtKB-KW"/>
</dbReference>
<evidence type="ECO:0000256" key="5">
    <source>
        <dbReference type="ARBA" id="ARBA00022833"/>
    </source>
</evidence>
<dbReference type="GO" id="GO:0016874">
    <property type="term" value="F:ligase activity"/>
    <property type="evidence" value="ECO:0007669"/>
    <property type="project" value="UniProtKB-KW"/>
</dbReference>
<gene>
    <name evidence="10" type="ORF">METZ01_LOCUS346019</name>
</gene>
<dbReference type="InterPro" id="IPR014729">
    <property type="entry name" value="Rossmann-like_a/b/a_fold"/>
</dbReference>
<dbReference type="EMBL" id="UINC01119382">
    <property type="protein sequence ID" value="SVC93165.1"/>
    <property type="molecule type" value="Genomic_DNA"/>
</dbReference>
<reference evidence="10" key="1">
    <citation type="submission" date="2018-05" db="EMBL/GenBank/DDBJ databases">
        <authorList>
            <person name="Lanie J.A."/>
            <person name="Ng W.-L."/>
            <person name="Kazmierczak K.M."/>
            <person name="Andrzejewski T.M."/>
            <person name="Davidsen T.M."/>
            <person name="Wayne K.J."/>
            <person name="Tettelin H."/>
            <person name="Glass J.I."/>
            <person name="Rusch D."/>
            <person name="Podicherti R."/>
            <person name="Tsui H.-C.T."/>
            <person name="Winkler M.E."/>
        </authorList>
    </citation>
    <scope>NUCLEOTIDE SEQUENCE</scope>
</reference>
<evidence type="ECO:0000313" key="10">
    <source>
        <dbReference type="EMBL" id="SVC93165.1"/>
    </source>
</evidence>
<dbReference type="InterPro" id="IPR018317">
    <property type="entry name" value="QueC"/>
</dbReference>
<accession>A0A382R7K2</accession>
<evidence type="ECO:0000256" key="4">
    <source>
        <dbReference type="ARBA" id="ARBA00022741"/>
    </source>
</evidence>
<evidence type="ECO:0000256" key="2">
    <source>
        <dbReference type="ARBA" id="ARBA00022598"/>
    </source>
</evidence>
<evidence type="ECO:0000256" key="8">
    <source>
        <dbReference type="ARBA" id="ARBA00039149"/>
    </source>
</evidence>
<protein>
    <recommendedName>
        <fullName evidence="8">7-cyano-7-deazaguanine synthase</fullName>
        <ecNumber evidence="8">6.3.4.20</ecNumber>
    </recommendedName>
</protein>
<dbReference type="GO" id="GO:0046872">
    <property type="term" value="F:metal ion binding"/>
    <property type="evidence" value="ECO:0007669"/>
    <property type="project" value="UniProtKB-KW"/>
</dbReference>
<keyword evidence="4" id="KW-0547">Nucleotide-binding</keyword>
<evidence type="ECO:0000256" key="3">
    <source>
        <dbReference type="ARBA" id="ARBA00022723"/>
    </source>
</evidence>
<dbReference type="PANTHER" id="PTHR42914:SF1">
    <property type="entry name" value="7-CYANO-7-DEAZAGUANINE SYNTHASE"/>
    <property type="match status" value="1"/>
</dbReference>
<evidence type="ECO:0000256" key="1">
    <source>
        <dbReference type="ARBA" id="ARBA00005061"/>
    </source>
</evidence>
<organism evidence="10">
    <name type="scientific">marine metagenome</name>
    <dbReference type="NCBI Taxonomy" id="408172"/>
    <lineage>
        <taxon>unclassified sequences</taxon>
        <taxon>metagenomes</taxon>
        <taxon>ecological metagenomes</taxon>
    </lineage>
</organism>
<evidence type="ECO:0000256" key="6">
    <source>
        <dbReference type="ARBA" id="ARBA00022840"/>
    </source>
</evidence>
<comment type="pathway">
    <text evidence="1">Purine metabolism; 7-cyano-7-deazaguanine biosynthesis.</text>
</comment>
<dbReference type="SUPFAM" id="SSF52402">
    <property type="entry name" value="Adenine nucleotide alpha hydrolases-like"/>
    <property type="match status" value="1"/>
</dbReference>
<sequence length="218" mass="24918">LCWYIFRQDALNVFVDIGHKYSRKEGRALGNLKEQVPNFNVVEHKGSQIGPLEDEKSGIIPNRNAELILSAAVYGERIYFGVIKDEINSDKSLEFIKAMEDVLNISNRKQYWTDGKTFNILTPTKEYNKTELIKIYLEKGGLVEHLELTVSCYSDTEQHCGDCPSCFKRWIAFKNNDIPFVTINDPMDFAHKQGILEKCTDGTYADGRANEIITALRK</sequence>
<keyword evidence="6" id="KW-0067">ATP-binding</keyword>
<evidence type="ECO:0000256" key="7">
    <source>
        <dbReference type="ARBA" id="ARBA00037993"/>
    </source>
</evidence>
<name>A0A382R7K2_9ZZZZ</name>
<evidence type="ECO:0000256" key="9">
    <source>
        <dbReference type="ARBA" id="ARBA00047890"/>
    </source>
</evidence>
<keyword evidence="5" id="KW-0862">Zinc</keyword>
<dbReference type="PANTHER" id="PTHR42914">
    <property type="entry name" value="7-CYANO-7-DEAZAGUANINE SYNTHASE"/>
    <property type="match status" value="1"/>
</dbReference>
<proteinExistence type="inferred from homology"/>
<dbReference type="AlphaFoldDB" id="A0A382R7K2"/>
<dbReference type="EC" id="6.3.4.20" evidence="8"/>
<feature type="non-terminal residue" evidence="10">
    <location>
        <position position="1"/>
    </location>
</feature>
<keyword evidence="2" id="KW-0436">Ligase</keyword>
<dbReference type="Pfam" id="PF06508">
    <property type="entry name" value="QueC"/>
    <property type="match status" value="1"/>
</dbReference>
<comment type="similarity">
    <text evidence="7">Belongs to the QueC family.</text>
</comment>
<comment type="catalytic activity">
    <reaction evidence="9">
        <text>7-carboxy-7-carbaguanine + NH4(+) + 2 ATP = 7-cyano-7-carbaguanine + 2 AMP + 2 diphosphate + 2 H(+)</text>
        <dbReference type="Rhea" id="RHEA:27982"/>
        <dbReference type="ChEBI" id="CHEBI:15378"/>
        <dbReference type="ChEBI" id="CHEBI:28938"/>
        <dbReference type="ChEBI" id="CHEBI:30616"/>
        <dbReference type="ChEBI" id="CHEBI:33019"/>
        <dbReference type="ChEBI" id="CHEBI:45075"/>
        <dbReference type="ChEBI" id="CHEBI:61036"/>
        <dbReference type="ChEBI" id="CHEBI:456215"/>
        <dbReference type="EC" id="6.3.4.20"/>
    </reaction>
</comment>
<dbReference type="Gene3D" id="3.40.50.620">
    <property type="entry name" value="HUPs"/>
    <property type="match status" value="1"/>
</dbReference>
<keyword evidence="3" id="KW-0479">Metal-binding</keyword>